<gene>
    <name evidence="1" type="ORF">L1987_23254</name>
</gene>
<dbReference type="Proteomes" id="UP001056120">
    <property type="component" value="Linkage Group LG08"/>
</dbReference>
<comment type="caution">
    <text evidence="1">The sequence shown here is derived from an EMBL/GenBank/DDBJ whole genome shotgun (WGS) entry which is preliminary data.</text>
</comment>
<proteinExistence type="predicted"/>
<reference evidence="1 2" key="2">
    <citation type="journal article" date="2022" name="Mol. Ecol. Resour.">
        <title>The genomes of chicory, endive, great burdock and yacon provide insights into Asteraceae paleo-polyploidization history and plant inulin production.</title>
        <authorList>
            <person name="Fan W."/>
            <person name="Wang S."/>
            <person name="Wang H."/>
            <person name="Wang A."/>
            <person name="Jiang F."/>
            <person name="Liu H."/>
            <person name="Zhao H."/>
            <person name="Xu D."/>
            <person name="Zhang Y."/>
        </authorList>
    </citation>
    <scope>NUCLEOTIDE SEQUENCE [LARGE SCALE GENOMIC DNA]</scope>
    <source>
        <strain evidence="2">cv. Yunnan</strain>
        <tissue evidence="1">Leaves</tissue>
    </source>
</reference>
<name>A0ACB9II22_9ASTR</name>
<evidence type="ECO:0000313" key="2">
    <source>
        <dbReference type="Proteomes" id="UP001056120"/>
    </source>
</evidence>
<dbReference type="EMBL" id="CM042025">
    <property type="protein sequence ID" value="KAI3807328.1"/>
    <property type="molecule type" value="Genomic_DNA"/>
</dbReference>
<keyword evidence="2" id="KW-1185">Reference proteome</keyword>
<organism evidence="1 2">
    <name type="scientific">Smallanthus sonchifolius</name>
    <dbReference type="NCBI Taxonomy" id="185202"/>
    <lineage>
        <taxon>Eukaryota</taxon>
        <taxon>Viridiplantae</taxon>
        <taxon>Streptophyta</taxon>
        <taxon>Embryophyta</taxon>
        <taxon>Tracheophyta</taxon>
        <taxon>Spermatophyta</taxon>
        <taxon>Magnoliopsida</taxon>
        <taxon>eudicotyledons</taxon>
        <taxon>Gunneridae</taxon>
        <taxon>Pentapetalae</taxon>
        <taxon>asterids</taxon>
        <taxon>campanulids</taxon>
        <taxon>Asterales</taxon>
        <taxon>Asteraceae</taxon>
        <taxon>Asteroideae</taxon>
        <taxon>Heliantheae alliance</taxon>
        <taxon>Millerieae</taxon>
        <taxon>Smallanthus</taxon>
    </lineage>
</organism>
<sequence>MYPRARLLEIREEDNVQGEEVEGGEAEVENVEGGDREGEAPQQHERQEGGDVGGGEENVVILEITREQRHALNEQRLKMRHERPPQSGIHIRSEASGGERESSRRQPTGARPPASTQSGSRQECREINSRKKMMSKGKGVAQYSESDTPSKKQKTTQEGLDEDILNLLSEASRNETSLLRSQIMQCKREKRTEREVTMLKEMVLSQNLMIEALKKTAEKLSGIKTELQSKIGSSQKTNLDDLFHFSRFQCDIGSSGGSGGEKDVQGSSGAKDKTMLKVIDEGDEDDNNDDDDGDDNPDKDKSKGDNDQGQGEGGTSGAGGAGGTRGATDTSGDNGIDKSGDSGHTGVGEGNKDNNLDGDNTDKGTI</sequence>
<accession>A0ACB9II22</accession>
<protein>
    <submittedName>
        <fullName evidence="1">Uncharacterized protein</fullName>
    </submittedName>
</protein>
<evidence type="ECO:0000313" key="1">
    <source>
        <dbReference type="EMBL" id="KAI3807328.1"/>
    </source>
</evidence>
<reference evidence="2" key="1">
    <citation type="journal article" date="2022" name="Mol. Ecol. Resour.">
        <title>The genomes of chicory, endive, great burdock and yacon provide insights into Asteraceae palaeo-polyploidization history and plant inulin production.</title>
        <authorList>
            <person name="Fan W."/>
            <person name="Wang S."/>
            <person name="Wang H."/>
            <person name="Wang A."/>
            <person name="Jiang F."/>
            <person name="Liu H."/>
            <person name="Zhao H."/>
            <person name="Xu D."/>
            <person name="Zhang Y."/>
        </authorList>
    </citation>
    <scope>NUCLEOTIDE SEQUENCE [LARGE SCALE GENOMIC DNA]</scope>
    <source>
        <strain evidence="2">cv. Yunnan</strain>
    </source>
</reference>